<evidence type="ECO:0000259" key="3">
    <source>
        <dbReference type="Pfam" id="PF02769"/>
    </source>
</evidence>
<dbReference type="Gene3D" id="3.30.1330.10">
    <property type="entry name" value="PurM-like, N-terminal domain"/>
    <property type="match status" value="1"/>
</dbReference>
<accession>A0ABW2RQ82</accession>
<reference evidence="5" key="1">
    <citation type="journal article" date="2019" name="Int. J. Syst. Evol. Microbiol.">
        <title>The Global Catalogue of Microorganisms (GCM) 10K type strain sequencing project: providing services to taxonomists for standard genome sequencing and annotation.</title>
        <authorList>
            <consortium name="The Broad Institute Genomics Platform"/>
            <consortium name="The Broad Institute Genome Sequencing Center for Infectious Disease"/>
            <person name="Wu L."/>
            <person name="Ma J."/>
        </authorList>
    </citation>
    <scope>NUCLEOTIDE SEQUENCE [LARGE SCALE GENOMIC DNA]</scope>
    <source>
        <strain evidence="5">CGMCC 1.12942</strain>
    </source>
</reference>
<sequence>MKILLSHGDGGKLTHQLIDEVFRLAFQDKELDQQGDATLVEARSGHLLISTDTFVIHPLQFPGGDIGKLSVSGTVNDLAVSGAQPAYLTAGFVLEEGLEIGTLKRIVHSMAAAAKEAGVRIIAGDTKVVEKGKCDQMYINTTGIGFTNQPGRLGIGKIRPGDRVVINGGIAEHAVAVLSERGGISFSSPILSDCCVLNHLVKQALEKFESIRFMRDPTRGGIATTLKEISVSAGVDILLEEERIPIKQEVKGALELLGIEPYYMANEGKILFVVSAGEADAFIHFLRSIPGFEMAAEIGVISEGNGQVLLKTLTGGTRNLGMLSGAPLPRIC</sequence>
<gene>
    <name evidence="4" type="primary">hypE</name>
    <name evidence="4" type="ORF">ACFQNG_18030</name>
</gene>
<name>A0ABW2RQ82_9BACL</name>
<dbReference type="PANTHER" id="PTHR30303">
    <property type="entry name" value="HYDROGENASE ISOENZYMES FORMATION PROTEIN HYPE"/>
    <property type="match status" value="1"/>
</dbReference>
<proteinExistence type="inferred from homology"/>
<evidence type="ECO:0000313" key="5">
    <source>
        <dbReference type="Proteomes" id="UP001596500"/>
    </source>
</evidence>
<dbReference type="Gene3D" id="3.90.650.10">
    <property type="entry name" value="PurM-like C-terminal domain"/>
    <property type="match status" value="1"/>
</dbReference>
<dbReference type="Proteomes" id="UP001596500">
    <property type="component" value="Unassembled WGS sequence"/>
</dbReference>
<evidence type="ECO:0000256" key="1">
    <source>
        <dbReference type="ARBA" id="ARBA00006243"/>
    </source>
</evidence>
<dbReference type="InterPro" id="IPR011854">
    <property type="entry name" value="HypE"/>
</dbReference>
<dbReference type="PIRSF" id="PIRSF005644">
    <property type="entry name" value="Hdrgns_mtr_HypE"/>
    <property type="match status" value="1"/>
</dbReference>
<feature type="domain" description="PurM-like C-terminal" evidence="3">
    <location>
        <begin position="159"/>
        <end position="307"/>
    </location>
</feature>
<dbReference type="EMBL" id="JBHTBW010000066">
    <property type="protein sequence ID" value="MFC7442971.1"/>
    <property type="molecule type" value="Genomic_DNA"/>
</dbReference>
<comment type="similarity">
    <text evidence="1">Belongs to the HypE family.</text>
</comment>
<dbReference type="PANTHER" id="PTHR30303:SF0">
    <property type="entry name" value="CARBAMOYL DEHYDRATASE HYPE"/>
    <property type="match status" value="1"/>
</dbReference>
<dbReference type="InterPro" id="IPR036921">
    <property type="entry name" value="PurM-like_N_sf"/>
</dbReference>
<comment type="caution">
    <text evidence="4">The sequence shown here is derived from an EMBL/GenBank/DDBJ whole genome shotgun (WGS) entry which is preliminary data.</text>
</comment>
<dbReference type="SUPFAM" id="SSF55326">
    <property type="entry name" value="PurM N-terminal domain-like"/>
    <property type="match status" value="1"/>
</dbReference>
<dbReference type="Pfam" id="PF02769">
    <property type="entry name" value="AIRS_C"/>
    <property type="match status" value="1"/>
</dbReference>
<protein>
    <submittedName>
        <fullName evidence="4">Hydrogenase expression/formation protein HypE</fullName>
    </submittedName>
</protein>
<organism evidence="4 5">
    <name type="scientific">Laceyella putida</name>
    <dbReference type="NCBI Taxonomy" id="110101"/>
    <lineage>
        <taxon>Bacteria</taxon>
        <taxon>Bacillati</taxon>
        <taxon>Bacillota</taxon>
        <taxon>Bacilli</taxon>
        <taxon>Bacillales</taxon>
        <taxon>Thermoactinomycetaceae</taxon>
        <taxon>Laceyella</taxon>
    </lineage>
</organism>
<dbReference type="Pfam" id="PF00586">
    <property type="entry name" value="AIRS"/>
    <property type="match status" value="1"/>
</dbReference>
<dbReference type="InterPro" id="IPR036676">
    <property type="entry name" value="PurM-like_C_sf"/>
</dbReference>
<dbReference type="NCBIfam" id="TIGR02124">
    <property type="entry name" value="hypE"/>
    <property type="match status" value="1"/>
</dbReference>
<evidence type="ECO:0000313" key="4">
    <source>
        <dbReference type="EMBL" id="MFC7442971.1"/>
    </source>
</evidence>
<dbReference type="CDD" id="cd02197">
    <property type="entry name" value="HypE"/>
    <property type="match status" value="1"/>
</dbReference>
<feature type="domain" description="PurM-like N-terminal" evidence="2">
    <location>
        <begin position="36"/>
        <end position="146"/>
    </location>
</feature>
<dbReference type="SUPFAM" id="SSF56042">
    <property type="entry name" value="PurM C-terminal domain-like"/>
    <property type="match status" value="1"/>
</dbReference>
<dbReference type="RefSeq" id="WP_379867203.1">
    <property type="nucleotide sequence ID" value="NZ_JBHTBW010000066.1"/>
</dbReference>
<dbReference type="InterPro" id="IPR016188">
    <property type="entry name" value="PurM-like_N"/>
</dbReference>
<evidence type="ECO:0000259" key="2">
    <source>
        <dbReference type="Pfam" id="PF00586"/>
    </source>
</evidence>
<keyword evidence="5" id="KW-1185">Reference proteome</keyword>
<dbReference type="InterPro" id="IPR010918">
    <property type="entry name" value="PurM-like_C_dom"/>
</dbReference>